<dbReference type="AlphaFoldDB" id="A0A2S5JME9"/>
<protein>
    <submittedName>
        <fullName evidence="3">DNA-nicking Smr family endonuclease</fullName>
    </submittedName>
</protein>
<dbReference type="SUPFAM" id="SSF160443">
    <property type="entry name" value="SMR domain-like"/>
    <property type="match status" value="1"/>
</dbReference>
<gene>
    <name evidence="3" type="ORF">LV82_00625</name>
</gene>
<feature type="region of interest" description="Disordered" evidence="1">
    <location>
        <begin position="1"/>
        <end position="61"/>
    </location>
</feature>
<dbReference type="Gene3D" id="3.30.1370.110">
    <property type="match status" value="1"/>
</dbReference>
<dbReference type="EMBL" id="PRDS01000001">
    <property type="protein sequence ID" value="PPB82686.1"/>
    <property type="molecule type" value="Genomic_DNA"/>
</dbReference>
<dbReference type="SMART" id="SM00463">
    <property type="entry name" value="SMR"/>
    <property type="match status" value="1"/>
</dbReference>
<comment type="caution">
    <text evidence="3">The sequence shown here is derived from an EMBL/GenBank/DDBJ whole genome shotgun (WGS) entry which is preliminary data.</text>
</comment>
<evidence type="ECO:0000259" key="2">
    <source>
        <dbReference type="PROSITE" id="PS50828"/>
    </source>
</evidence>
<dbReference type="RefSeq" id="WP_104069201.1">
    <property type="nucleotide sequence ID" value="NZ_PRDS01000001.1"/>
</dbReference>
<organism evidence="3 4">
    <name type="scientific">Albidovulum inexpectatum</name>
    <dbReference type="NCBI Taxonomy" id="196587"/>
    <lineage>
        <taxon>Bacteria</taxon>
        <taxon>Pseudomonadati</taxon>
        <taxon>Pseudomonadota</taxon>
        <taxon>Alphaproteobacteria</taxon>
        <taxon>Rhodobacterales</taxon>
        <taxon>Paracoccaceae</taxon>
        <taxon>Albidovulum</taxon>
    </lineage>
</organism>
<dbReference type="PANTHER" id="PTHR35562:SF2">
    <property type="entry name" value="DNA ENDONUCLEASE SMRA-RELATED"/>
    <property type="match status" value="1"/>
</dbReference>
<evidence type="ECO:0000313" key="3">
    <source>
        <dbReference type="EMBL" id="PPB82686.1"/>
    </source>
</evidence>
<reference evidence="3 4" key="1">
    <citation type="submission" date="2018-01" db="EMBL/GenBank/DDBJ databases">
        <title>Genomic Encyclopedia of Archaeal and Bacterial Type Strains, Phase II (KMG-II): from individual species to whole genera.</title>
        <authorList>
            <person name="Goeker M."/>
        </authorList>
    </citation>
    <scope>NUCLEOTIDE SEQUENCE [LARGE SCALE GENOMIC DNA]</scope>
    <source>
        <strain evidence="3 4">DSM 12048</strain>
    </source>
</reference>
<dbReference type="Proteomes" id="UP000239736">
    <property type="component" value="Unassembled WGS sequence"/>
</dbReference>
<dbReference type="Pfam" id="PF01713">
    <property type="entry name" value="Smr"/>
    <property type="match status" value="1"/>
</dbReference>
<evidence type="ECO:0000256" key="1">
    <source>
        <dbReference type="SAM" id="MobiDB-lite"/>
    </source>
</evidence>
<dbReference type="OrthoDB" id="7165597at2"/>
<proteinExistence type="predicted"/>
<dbReference type="InterPro" id="IPR036063">
    <property type="entry name" value="Smr_dom_sf"/>
</dbReference>
<name>A0A2S5JME9_9RHOB</name>
<keyword evidence="3" id="KW-0378">Hydrolase</keyword>
<accession>A0A2S5JME9</accession>
<keyword evidence="3" id="KW-0255">Endonuclease</keyword>
<dbReference type="PROSITE" id="PS50828">
    <property type="entry name" value="SMR"/>
    <property type="match status" value="1"/>
</dbReference>
<dbReference type="PANTHER" id="PTHR35562">
    <property type="entry name" value="DNA ENDONUCLEASE SMRA-RELATED"/>
    <property type="match status" value="1"/>
</dbReference>
<keyword evidence="3" id="KW-0540">Nuclease</keyword>
<dbReference type="GO" id="GO:0004519">
    <property type="term" value="F:endonuclease activity"/>
    <property type="evidence" value="ECO:0007669"/>
    <property type="project" value="UniProtKB-KW"/>
</dbReference>
<evidence type="ECO:0000313" key="4">
    <source>
        <dbReference type="Proteomes" id="UP000239736"/>
    </source>
</evidence>
<feature type="domain" description="Smr" evidence="2">
    <location>
        <begin position="111"/>
        <end position="201"/>
    </location>
</feature>
<sequence>MSRRRGLTPEERELWSRVAASTRPMPRKPGSKPAPEVKPKRPAARFDTPDATRPAVELPPDFRIGGRAAEKGWNADPAPALTDHLAAQPVRMDRRLHRQMTRGKLRPEARIDLHGMTVAEAQAELTRFVLNAHGAGRRMVLVITGKGKMRDEGGPIPQRLGILRHHLPMWLHRPPLASVVLQVSTAHARHGGTGAFYVYLRRPQGGD</sequence>
<dbReference type="InterPro" id="IPR002625">
    <property type="entry name" value="Smr_dom"/>
</dbReference>
<keyword evidence="4" id="KW-1185">Reference proteome</keyword>